<dbReference type="EMBL" id="MDZC01000028">
    <property type="protein sequence ID" value="OGX87805.1"/>
    <property type="molecule type" value="Genomic_DNA"/>
</dbReference>
<proteinExistence type="predicted"/>
<evidence type="ECO:0000313" key="3">
    <source>
        <dbReference type="Proteomes" id="UP000177791"/>
    </source>
</evidence>
<evidence type="ECO:0000313" key="2">
    <source>
        <dbReference type="EMBL" id="OGX87805.1"/>
    </source>
</evidence>
<dbReference type="RefSeq" id="WP_070732860.1">
    <property type="nucleotide sequence ID" value="NZ_MDZC01000028.1"/>
</dbReference>
<dbReference type="Proteomes" id="UP000177791">
    <property type="component" value="Unassembled WGS sequence"/>
</dbReference>
<evidence type="ECO:0000256" key="1">
    <source>
        <dbReference type="SAM" id="SignalP"/>
    </source>
</evidence>
<dbReference type="AlphaFoldDB" id="A0A1G1TAA4"/>
<organism evidence="2 3">
    <name type="scientific">Hymenobacter glacialis</name>
    <dbReference type="NCBI Taxonomy" id="1908236"/>
    <lineage>
        <taxon>Bacteria</taxon>
        <taxon>Pseudomonadati</taxon>
        <taxon>Bacteroidota</taxon>
        <taxon>Cytophagia</taxon>
        <taxon>Cytophagales</taxon>
        <taxon>Hymenobacteraceae</taxon>
        <taxon>Hymenobacter</taxon>
    </lineage>
</organism>
<reference evidence="2 3" key="1">
    <citation type="submission" date="2016-08" db="EMBL/GenBank/DDBJ databases">
        <title>Hymenobacter coccineus sp. nov., Hymenobacter lapidarius sp. nov. and Hymenobacter glacialis sp. nov., isolated from Antarctic soil.</title>
        <authorList>
            <person name="Sedlacek I."/>
            <person name="Kralova S."/>
            <person name="Kyrova K."/>
            <person name="Maslanova I."/>
            <person name="Stankova E."/>
            <person name="Vrbovska V."/>
            <person name="Nemec M."/>
            <person name="Bartak M."/>
            <person name="Svec P."/>
            <person name="Busse H.-J."/>
            <person name="Pantucek R."/>
        </authorList>
    </citation>
    <scope>NUCLEOTIDE SEQUENCE [LARGE SCALE GENOMIC DNA]</scope>
    <source>
        <strain evidence="2 3">CCM 8648</strain>
    </source>
</reference>
<feature type="chain" id="PRO_5009579154" evidence="1">
    <location>
        <begin position="17"/>
        <end position="187"/>
    </location>
</feature>
<name>A0A1G1TAA4_9BACT</name>
<dbReference type="OrthoDB" id="875340at2"/>
<protein>
    <submittedName>
        <fullName evidence="2">Uncharacterized protein</fullName>
    </submittedName>
</protein>
<feature type="signal peptide" evidence="1">
    <location>
        <begin position="1"/>
        <end position="16"/>
    </location>
</feature>
<keyword evidence="1" id="KW-0732">Signal</keyword>
<keyword evidence="3" id="KW-1185">Reference proteome</keyword>
<comment type="caution">
    <text evidence="2">The sequence shown here is derived from an EMBL/GenBank/DDBJ whole genome shotgun (WGS) entry which is preliminary data.</text>
</comment>
<accession>A0A1G1TAA4</accession>
<sequence>MNVRAFLLLTAMPLMAMMNRCEREPAPEFVLPAASQSGANTLGFVADGRVWLNYGWLPYTSGESDNLRVDYHPSTGKKTFTISAGQIARDVQESFYLTIDSLTSVGTYQASTRRSGARAVRGFVFNNDNTGAVYSYLPVGSTAVTTITTLDTVQHIIAGTFSGTLTSISDTTKRVNITDGRFDVKYR</sequence>
<gene>
    <name evidence="2" type="ORF">BEN48_10775</name>
</gene>